<dbReference type="EMBL" id="CP026952">
    <property type="protein sequence ID" value="AWB92846.1"/>
    <property type="molecule type" value="Genomic_DNA"/>
</dbReference>
<proteinExistence type="predicted"/>
<dbReference type="KEGG" id="aez:C3E78_11880"/>
<accession>A0A2S0WNG1</accession>
<dbReference type="Proteomes" id="UP000244384">
    <property type="component" value="Chromosome"/>
</dbReference>
<dbReference type="OrthoDB" id="3752094at2"/>
<name>A0A2S0WNG1_9ACTN</name>
<evidence type="ECO:0000313" key="2">
    <source>
        <dbReference type="Proteomes" id="UP000244384"/>
    </source>
</evidence>
<protein>
    <submittedName>
        <fullName evidence="1">Uncharacterized protein</fullName>
    </submittedName>
</protein>
<dbReference type="AlphaFoldDB" id="A0A2S0WNG1"/>
<reference evidence="2" key="1">
    <citation type="submission" date="2018-01" db="EMBL/GenBank/DDBJ databases">
        <authorList>
            <person name="Li J."/>
        </authorList>
    </citation>
    <scope>NUCLEOTIDE SEQUENCE [LARGE SCALE GENOMIC DNA]</scope>
    <source>
        <strain evidence="2">592</strain>
    </source>
</reference>
<accession>A0A5F2EW44</accession>
<evidence type="ECO:0000313" key="1">
    <source>
        <dbReference type="EMBL" id="AWB92846.1"/>
    </source>
</evidence>
<dbReference type="RefSeq" id="WP_108578635.1">
    <property type="nucleotide sequence ID" value="NZ_CP026952.1"/>
</dbReference>
<gene>
    <name evidence="1" type="ORF">C3E78_11880</name>
</gene>
<organism evidence="1 2">
    <name type="scientific">Aeromicrobium chenweiae</name>
    <dbReference type="NCBI Taxonomy" id="2079793"/>
    <lineage>
        <taxon>Bacteria</taxon>
        <taxon>Bacillati</taxon>
        <taxon>Actinomycetota</taxon>
        <taxon>Actinomycetes</taxon>
        <taxon>Propionibacteriales</taxon>
        <taxon>Nocardioidaceae</taxon>
        <taxon>Aeromicrobium</taxon>
    </lineage>
</organism>
<keyword evidence="2" id="KW-1185">Reference proteome</keyword>
<sequence length="519" mass="54450">MVTIAELLTWESTSLDTAADGLYNTRRNLIDLQDEVDDSRVPVSWQGDAAAAASKEHALLVDRLRDVTAEVAKVAASLDLAGSDIAAARKDLEGAMDTASKHGFTVDTTSGQVTDPKTYDDESIFERMSEELTLTTVASQISAALTKAADADADLARAMTAAADGTIDGGDGSLSNAGDQLPSALDGMTDAELAARYGEDVVLDTLRAWLGIEAELATWEIEGYAEAQYQVMGDGKVVMALTLEAGLGREISVGGSDVDASAGATTTLELTFKDQAEADAFLAGLGEQAGDIGIMDVGNVPGKVAQNVADYVLDQDITSFKTGVYGKASVEFESALASGEAEGRVDGYYDWVNEEYGLKIAASADADLGPEGSGVSGSGSLSGEVKFKDDGMSEATFEGRISGAVANEKLGLDLPANTSTGQGVDVQLKMNEDNPRFAEFRDAISNGDVDGAIDIAYDDAEVTVRSTTTETYASEEHGVDIKVAELEIEYGAEGELANRVWVRQGGQGYWVDIDPKAVR</sequence>